<dbReference type="GO" id="GO:0005634">
    <property type="term" value="C:nucleus"/>
    <property type="evidence" value="ECO:0007669"/>
    <property type="project" value="UniProtKB-SubCell"/>
</dbReference>
<feature type="region of interest" description="Disordered" evidence="10">
    <location>
        <begin position="95"/>
        <end position="131"/>
    </location>
</feature>
<evidence type="ECO:0000256" key="10">
    <source>
        <dbReference type="SAM" id="MobiDB-lite"/>
    </source>
</evidence>
<evidence type="ECO:0000256" key="7">
    <source>
        <dbReference type="ARBA" id="ARBA00023163"/>
    </source>
</evidence>
<evidence type="ECO:0000256" key="5">
    <source>
        <dbReference type="ARBA" id="ARBA00023015"/>
    </source>
</evidence>
<dbReference type="PROSITE" id="PS50808">
    <property type="entry name" value="ZF_BED"/>
    <property type="match status" value="1"/>
</dbReference>
<comment type="subcellular location">
    <subcellularLocation>
        <location evidence="1">Nucleus</location>
    </subcellularLocation>
</comment>
<keyword evidence="6" id="KW-0238">DNA-binding</keyword>
<dbReference type="InterPro" id="IPR052035">
    <property type="entry name" value="ZnF_BED_domain_contain"/>
</dbReference>
<dbReference type="InterPro" id="IPR012337">
    <property type="entry name" value="RNaseH-like_sf"/>
</dbReference>
<keyword evidence="4" id="KW-0862">Zinc</keyword>
<comment type="caution">
    <text evidence="12">The sequence shown here is derived from an EMBL/GenBank/DDBJ whole genome shotgun (WGS) entry which is preliminary data.</text>
</comment>
<evidence type="ECO:0000256" key="6">
    <source>
        <dbReference type="ARBA" id="ARBA00023125"/>
    </source>
</evidence>
<dbReference type="Proteomes" id="UP000663845">
    <property type="component" value="Unassembled WGS sequence"/>
</dbReference>
<accession>A0A815SFF2</accession>
<dbReference type="GO" id="GO:0046983">
    <property type="term" value="F:protein dimerization activity"/>
    <property type="evidence" value="ECO:0007669"/>
    <property type="project" value="InterPro"/>
</dbReference>
<evidence type="ECO:0000256" key="8">
    <source>
        <dbReference type="ARBA" id="ARBA00023242"/>
    </source>
</evidence>
<dbReference type="PANTHER" id="PTHR46481">
    <property type="entry name" value="ZINC FINGER BED DOMAIN-CONTAINING PROTEIN 4"/>
    <property type="match status" value="1"/>
</dbReference>
<keyword evidence="3 9" id="KW-0863">Zinc-finger</keyword>
<feature type="domain" description="BED-type" evidence="11">
    <location>
        <begin position="189"/>
        <end position="235"/>
    </location>
</feature>
<dbReference type="PANTHER" id="PTHR46481:SF10">
    <property type="entry name" value="ZINC FINGER BED DOMAIN-CONTAINING PROTEIN 39"/>
    <property type="match status" value="1"/>
</dbReference>
<feature type="region of interest" description="Disordered" evidence="10">
    <location>
        <begin position="1"/>
        <end position="23"/>
    </location>
</feature>
<feature type="compositionally biased region" description="Polar residues" evidence="10">
    <location>
        <begin position="488"/>
        <end position="498"/>
    </location>
</feature>
<evidence type="ECO:0000256" key="9">
    <source>
        <dbReference type="PROSITE-ProRule" id="PRU00027"/>
    </source>
</evidence>
<dbReference type="InterPro" id="IPR003656">
    <property type="entry name" value="Znf_BED"/>
</dbReference>
<name>A0A815SFF2_9BILA</name>
<feature type="region of interest" description="Disordered" evidence="10">
    <location>
        <begin position="784"/>
        <end position="805"/>
    </location>
</feature>
<keyword evidence="7" id="KW-0804">Transcription</keyword>
<dbReference type="InterPro" id="IPR008906">
    <property type="entry name" value="HATC_C_dom"/>
</dbReference>
<evidence type="ECO:0000313" key="12">
    <source>
        <dbReference type="EMBL" id="CAF1489431.1"/>
    </source>
</evidence>
<evidence type="ECO:0000256" key="4">
    <source>
        <dbReference type="ARBA" id="ARBA00022833"/>
    </source>
</evidence>
<evidence type="ECO:0000259" key="11">
    <source>
        <dbReference type="PROSITE" id="PS50808"/>
    </source>
</evidence>
<keyword evidence="5" id="KW-0805">Transcription regulation</keyword>
<feature type="compositionally biased region" description="Low complexity" evidence="10">
    <location>
        <begin position="456"/>
        <end position="486"/>
    </location>
</feature>
<dbReference type="SUPFAM" id="SSF140996">
    <property type="entry name" value="Hermes dimerisation domain"/>
    <property type="match status" value="1"/>
</dbReference>
<dbReference type="SUPFAM" id="SSF53098">
    <property type="entry name" value="Ribonuclease H-like"/>
    <property type="match status" value="1"/>
</dbReference>
<keyword evidence="8" id="KW-0539">Nucleus</keyword>
<reference evidence="12" key="1">
    <citation type="submission" date="2021-02" db="EMBL/GenBank/DDBJ databases">
        <authorList>
            <person name="Nowell W R."/>
        </authorList>
    </citation>
    <scope>NUCLEOTIDE SEQUENCE</scope>
</reference>
<dbReference type="Pfam" id="PF05699">
    <property type="entry name" value="Dimer_Tnp_hAT"/>
    <property type="match status" value="1"/>
</dbReference>
<dbReference type="GO" id="GO:0008270">
    <property type="term" value="F:zinc ion binding"/>
    <property type="evidence" value="ECO:0007669"/>
    <property type="project" value="UniProtKB-KW"/>
</dbReference>
<organism evidence="12 13">
    <name type="scientific">Adineta steineri</name>
    <dbReference type="NCBI Taxonomy" id="433720"/>
    <lineage>
        <taxon>Eukaryota</taxon>
        <taxon>Metazoa</taxon>
        <taxon>Spiralia</taxon>
        <taxon>Gnathifera</taxon>
        <taxon>Rotifera</taxon>
        <taxon>Eurotatoria</taxon>
        <taxon>Bdelloidea</taxon>
        <taxon>Adinetida</taxon>
        <taxon>Adinetidae</taxon>
        <taxon>Adineta</taxon>
    </lineage>
</organism>
<dbReference type="EMBL" id="CAJNOG010002098">
    <property type="protein sequence ID" value="CAF1489431.1"/>
    <property type="molecule type" value="Genomic_DNA"/>
</dbReference>
<dbReference type="GO" id="GO:0003677">
    <property type="term" value="F:DNA binding"/>
    <property type="evidence" value="ECO:0007669"/>
    <property type="project" value="UniProtKB-KW"/>
</dbReference>
<keyword evidence="2" id="KW-0479">Metal-binding</keyword>
<gene>
    <name evidence="12" type="ORF">JYZ213_LOCUS42839</name>
</gene>
<evidence type="ECO:0000313" key="13">
    <source>
        <dbReference type="Proteomes" id="UP000663845"/>
    </source>
</evidence>
<proteinExistence type="predicted"/>
<dbReference type="Pfam" id="PF02892">
    <property type="entry name" value="zf-BED"/>
    <property type="match status" value="1"/>
</dbReference>
<dbReference type="AlphaFoldDB" id="A0A815SFF2"/>
<sequence>MPPKQKDTNKKRRLHDDDEYLEPTTATNSDVLLISSSNNNQILSTSNNSNNNISSLNNNNQILSTSNNNNNNISSSLFKNIPTLSTSNNDNSNYISSSSLNNNNQILPTSDNNSSNNISSSDNNNQILTTSDNNNNISSSLLNNIQTFLTSNSNNNISLSSADNNSPASPLINNSFKSPSSYNNITGRKSSSSVWQYATKSADGKTATCQLCPNYSCSVSSHSTSTIRYHLIRNHNKSNLIIQSSSSPSKTSSISEQYKRELHTLCYKAIIIDNRPFNDLRKQGIMAVFKKLDSDYVPPHRNQVSNELKNLYNYHFQSLKDELKGVDYIGLTLDFWSNRSALCYFCITGHYYIDKMEFKSTVFHFSSFNERHSAVNIVRYLKETLNSLEIYDKIISITCDGGPNLIAACKKLDRIIKRIWCCGHRLHLVIVNGLGLWIIGKTAAANQTNDSLIQNSASTESSTTTTESSTTSKTSSSSITASQVSSDGYENSMDTSWNSEDESDYSLFDPVNDNGSENNVLIPDNANEPTDDEEQYVDIIDDNWSLDIDTNAVAIEVVEMTNKLLKKCRTIAKLTKKSYIVANFIRTNHTSNMISIDCKSRWNSTHRLIETIIGAKSVLMKLFAEKKALKLRKEQFEKLKEVELKNEDWELLKCLQRVLKPFRIATQMMSGKYYPSIGLAYHAIERLKRYCEKNDDDHNEHVEVLKKLLLTKINQYFYSDVEQLQNLQYHAYFDPAAHLSFDDVEKTQCEKYIRHLVLNDIYPQKRPSSDIIQASSSTATATASSSTATATASSSTATATASSSTATATTSSTTTSIQVQHFSSQNISSKKSIYDDFIEACGGQEYIIENIREKSKRICLNEELKLFKVAVQDFNLKVRPSTTSVLEFWKTHYLQLPILSNLAKVHLVACGTSVPSESAFSCSAYVGRKERARLSPQNLSYTVFLKDKLDK</sequence>
<feature type="region of interest" description="Disordered" evidence="10">
    <location>
        <begin position="455"/>
        <end position="510"/>
    </location>
</feature>
<evidence type="ECO:0000256" key="2">
    <source>
        <dbReference type="ARBA" id="ARBA00022723"/>
    </source>
</evidence>
<evidence type="ECO:0000256" key="3">
    <source>
        <dbReference type="ARBA" id="ARBA00022771"/>
    </source>
</evidence>
<protein>
    <recommendedName>
        <fullName evidence="11">BED-type domain-containing protein</fullName>
    </recommendedName>
</protein>
<evidence type="ECO:0000256" key="1">
    <source>
        <dbReference type="ARBA" id="ARBA00004123"/>
    </source>
</evidence>